<evidence type="ECO:0000313" key="4">
    <source>
        <dbReference type="Proteomes" id="UP000288725"/>
    </source>
</evidence>
<keyword evidence="2" id="KW-0472">Membrane</keyword>
<sequence>MDPTHLHRAPGDRSAFFYIATFFILISAIQLPLRTYLAPIGSRPAIFARDTSSTGARSLAFDIDPGTIPEIPRQPLLNVMDERLRSVTSRSIEPQLWRGNGTNQTMVAGEVFDSAPVFSDAFWVSSVPSGSTTGGLRMRSLRLNSSSECASIAADEFPSNCPGQFPFLTDYTGNGISIRVCVPDGKDGKPWGAMRDRQDIEEEMYLDARLASDAGDATLNDDFQNFTILCVGRSTMGYFELGNLHNQEQPSELLAQWLDPDETDDFDDYFAESPLTSDSNYDRPGTASSPSALRSTETSISGSLCSALKPPMAGIDYPGPPAWVESMAKTCNATSVSKESLTTEAYSFVRGFLSQESGSLALGVAMYLANEALLTSVDTDRAYGLRRIVDKPPVNFRGVDVSHASMIAVSVLLGVQVLLLILLTLYTYTLGKGAGKLDASSILRMGAAVEG</sequence>
<keyword evidence="2" id="KW-1133">Transmembrane helix</keyword>
<dbReference type="EMBL" id="RSDZ01000175">
    <property type="protein sequence ID" value="RXG41724.1"/>
    <property type="molecule type" value="Genomic_DNA"/>
</dbReference>
<keyword evidence="2" id="KW-0812">Transmembrane</keyword>
<evidence type="ECO:0000313" key="3">
    <source>
        <dbReference type="EMBL" id="RXG41724.1"/>
    </source>
</evidence>
<gene>
    <name evidence="3" type="ORF">VDGE_03718</name>
</gene>
<organism evidence="3 4">
    <name type="scientific">Verticillium dahliae</name>
    <name type="common">Verticillium wilt</name>
    <dbReference type="NCBI Taxonomy" id="27337"/>
    <lineage>
        <taxon>Eukaryota</taxon>
        <taxon>Fungi</taxon>
        <taxon>Dikarya</taxon>
        <taxon>Ascomycota</taxon>
        <taxon>Pezizomycotina</taxon>
        <taxon>Sordariomycetes</taxon>
        <taxon>Hypocreomycetidae</taxon>
        <taxon>Glomerellales</taxon>
        <taxon>Plectosphaerellaceae</taxon>
        <taxon>Verticillium</taxon>
    </lineage>
</organism>
<protein>
    <submittedName>
        <fullName evidence="3">Uncharacterized protein</fullName>
    </submittedName>
</protein>
<evidence type="ECO:0000256" key="1">
    <source>
        <dbReference type="SAM" id="MobiDB-lite"/>
    </source>
</evidence>
<reference evidence="3 4" key="1">
    <citation type="submission" date="2018-12" db="EMBL/GenBank/DDBJ databases">
        <title>Genome of Verticillium dahliae isolate Getta Getta.</title>
        <authorList>
            <person name="Gardiner D.M."/>
        </authorList>
    </citation>
    <scope>NUCLEOTIDE SEQUENCE [LARGE SCALE GENOMIC DNA]</scope>
    <source>
        <strain evidence="3 4">Getta Getta</strain>
    </source>
</reference>
<dbReference type="AlphaFoldDB" id="A0A444RKT7"/>
<evidence type="ECO:0000256" key="2">
    <source>
        <dbReference type="SAM" id="Phobius"/>
    </source>
</evidence>
<feature type="compositionally biased region" description="Polar residues" evidence="1">
    <location>
        <begin position="286"/>
        <end position="295"/>
    </location>
</feature>
<accession>A0A444RKT7</accession>
<name>A0A444RKT7_VERDA</name>
<comment type="caution">
    <text evidence="3">The sequence shown here is derived from an EMBL/GenBank/DDBJ whole genome shotgun (WGS) entry which is preliminary data.</text>
</comment>
<feature type="region of interest" description="Disordered" evidence="1">
    <location>
        <begin position="268"/>
        <end position="295"/>
    </location>
</feature>
<feature type="transmembrane region" description="Helical" evidence="2">
    <location>
        <begin position="406"/>
        <end position="428"/>
    </location>
</feature>
<proteinExistence type="predicted"/>
<feature type="transmembrane region" description="Helical" evidence="2">
    <location>
        <begin position="15"/>
        <end position="33"/>
    </location>
</feature>
<dbReference type="Proteomes" id="UP000288725">
    <property type="component" value="Chromosome 3"/>
</dbReference>